<dbReference type="EMBL" id="AOHP01000169">
    <property type="protein sequence ID" value="EMF20386.1"/>
    <property type="molecule type" value="Genomic_DNA"/>
</dbReference>
<organism evidence="1 2">
    <name type="scientific">Streptomyces gancidicus BKS 13-15</name>
    <dbReference type="NCBI Taxonomy" id="1284664"/>
    <lineage>
        <taxon>Bacteria</taxon>
        <taxon>Bacillati</taxon>
        <taxon>Actinomycetota</taxon>
        <taxon>Actinomycetes</taxon>
        <taxon>Kitasatosporales</taxon>
        <taxon>Streptomycetaceae</taxon>
        <taxon>Streptomyces</taxon>
        <taxon>Streptomyces pseudogriseolus group</taxon>
    </lineage>
</organism>
<evidence type="ECO:0000313" key="2">
    <source>
        <dbReference type="Proteomes" id="UP000011732"/>
    </source>
</evidence>
<protein>
    <submittedName>
        <fullName evidence="1">Uncharacterized protein</fullName>
    </submittedName>
</protein>
<comment type="caution">
    <text evidence="1">The sequence shown here is derived from an EMBL/GenBank/DDBJ whole genome shotgun (WGS) entry which is preliminary data.</text>
</comment>
<proteinExistence type="predicted"/>
<dbReference type="Proteomes" id="UP000011732">
    <property type="component" value="Unassembled WGS sequence"/>
</dbReference>
<sequence>MTGSLGQTAAECLDMIRQLIDDRDEKGTAGIKGTVEYAFWFAPGTWEVCPNGADSAYGRHIKPSDAPCNEDSCKRLAARVAARKARRAQGNPTPAALSAQLARAGFERIAHGRLSAGFRVLKNEGGPATGVRVVWYGEGRRLPLDSEPGRLAEIAEFIRAGGKYAVRYNGGARAEVTARRPAGDPRR</sequence>
<dbReference type="AlphaFoldDB" id="M3DG80"/>
<keyword evidence="2" id="KW-1185">Reference proteome</keyword>
<dbReference type="PATRIC" id="fig|1284664.3.peg.6532"/>
<gene>
    <name evidence="1" type="ORF">H114_32624</name>
</gene>
<evidence type="ECO:0000313" key="1">
    <source>
        <dbReference type="EMBL" id="EMF20386.1"/>
    </source>
</evidence>
<accession>M3DG80</accession>
<name>M3DG80_STREZ</name>
<reference evidence="1 2" key="1">
    <citation type="journal article" date="2013" name="Genome Announc.">
        <title>Draft Genome Sequence of Streptomyces gancidicus Strain BKS 13-15.</title>
        <authorList>
            <person name="Kumar S."/>
            <person name="Kaur N."/>
            <person name="Singh N.K."/>
            <person name="Raghava G.P."/>
            <person name="Mayilraj S."/>
        </authorList>
    </citation>
    <scope>NUCLEOTIDE SEQUENCE [LARGE SCALE GENOMIC DNA]</scope>
    <source>
        <strain evidence="1 2">BKS 13-15</strain>
    </source>
</reference>